<dbReference type="EMBL" id="JAZDQU010000002">
    <property type="protein sequence ID" value="MEE1885936.1"/>
    <property type="molecule type" value="Genomic_DNA"/>
</dbReference>
<sequence>MIQYLKESTFIVKDVIMQAWAVTRDNYFSIATFCFMLFITFSTSTFLAFFMGQLHIGVRVVMLIIFMILYCMVHLSLIKYIFKVLDSKDVQPQIIETLPTRNEIIRFLIGTLYFGLSIFFVGIALFPVLYILDFVLRLAVDAGLIDSFTQVGDVIVKIAVAIAVISIFFTFIRIIFFPFFIIDKGASPFESIKLSLATTKGNFIKLLYILITLVLIQVIVFGFFYWTLSGFNMISMFFNYDINSYVSLLAAIFSSFVVVPFTTSLFSVAYRKIMNEYKGEEHPDILHNII</sequence>
<keyword evidence="1" id="KW-1133">Transmembrane helix</keyword>
<accession>A0ABU7H3V3</accession>
<organism evidence="2 3">
    <name type="scientific">Pedobacter flavus</name>
    <dbReference type="NCBI Taxonomy" id="3113906"/>
    <lineage>
        <taxon>Bacteria</taxon>
        <taxon>Pseudomonadati</taxon>
        <taxon>Bacteroidota</taxon>
        <taxon>Sphingobacteriia</taxon>
        <taxon>Sphingobacteriales</taxon>
        <taxon>Sphingobacteriaceae</taxon>
        <taxon>Pedobacter</taxon>
    </lineage>
</organism>
<evidence type="ECO:0008006" key="4">
    <source>
        <dbReference type="Google" id="ProtNLM"/>
    </source>
</evidence>
<evidence type="ECO:0000256" key="1">
    <source>
        <dbReference type="SAM" id="Phobius"/>
    </source>
</evidence>
<feature type="transmembrane region" description="Helical" evidence="1">
    <location>
        <begin position="56"/>
        <end position="78"/>
    </location>
</feature>
<dbReference type="Proteomes" id="UP001337681">
    <property type="component" value="Unassembled WGS sequence"/>
</dbReference>
<reference evidence="2 3" key="1">
    <citation type="submission" date="2024-01" db="EMBL/GenBank/DDBJ databases">
        <title>Pedobacter sp. nov., isolated from oil-contaminated soil.</title>
        <authorList>
            <person name="Le N.T.T."/>
        </authorList>
    </citation>
    <scope>NUCLEOTIDE SEQUENCE [LARGE SCALE GENOMIC DNA]</scope>
    <source>
        <strain evidence="2 3">VNH31</strain>
    </source>
</reference>
<feature type="transmembrane region" description="Helical" evidence="1">
    <location>
        <begin position="154"/>
        <end position="182"/>
    </location>
</feature>
<feature type="transmembrane region" description="Helical" evidence="1">
    <location>
        <begin position="27"/>
        <end position="50"/>
    </location>
</feature>
<name>A0ABU7H3V3_9SPHI</name>
<feature type="transmembrane region" description="Helical" evidence="1">
    <location>
        <begin position="203"/>
        <end position="226"/>
    </location>
</feature>
<keyword evidence="1" id="KW-0472">Membrane</keyword>
<evidence type="ECO:0000313" key="3">
    <source>
        <dbReference type="Proteomes" id="UP001337681"/>
    </source>
</evidence>
<feature type="transmembrane region" description="Helical" evidence="1">
    <location>
        <begin position="107"/>
        <end position="132"/>
    </location>
</feature>
<comment type="caution">
    <text evidence="2">The sequence shown here is derived from an EMBL/GenBank/DDBJ whole genome shotgun (WGS) entry which is preliminary data.</text>
</comment>
<proteinExistence type="predicted"/>
<protein>
    <recommendedName>
        <fullName evidence="4">Glycerophosphoryl diester phosphodiesterase membrane domain-containing protein</fullName>
    </recommendedName>
</protein>
<keyword evidence="3" id="KW-1185">Reference proteome</keyword>
<feature type="transmembrane region" description="Helical" evidence="1">
    <location>
        <begin position="246"/>
        <end position="270"/>
    </location>
</feature>
<keyword evidence="1" id="KW-0812">Transmembrane</keyword>
<gene>
    <name evidence="2" type="ORF">VRU49_10965</name>
</gene>
<dbReference type="RefSeq" id="WP_330146827.1">
    <property type="nucleotide sequence ID" value="NZ_JAZDQU010000002.1"/>
</dbReference>
<evidence type="ECO:0000313" key="2">
    <source>
        <dbReference type="EMBL" id="MEE1885936.1"/>
    </source>
</evidence>